<feature type="non-terminal residue" evidence="2">
    <location>
        <position position="1"/>
    </location>
</feature>
<dbReference type="AlphaFoldDB" id="A0A9D9DCC3"/>
<evidence type="ECO:0000256" key="1">
    <source>
        <dbReference type="SAM" id="MobiDB-lite"/>
    </source>
</evidence>
<gene>
    <name evidence="2" type="ORF">IAB19_05590</name>
</gene>
<feature type="region of interest" description="Disordered" evidence="1">
    <location>
        <begin position="258"/>
        <end position="311"/>
    </location>
</feature>
<accession>A0A9D9DCC3</accession>
<feature type="compositionally biased region" description="Low complexity" evidence="1">
    <location>
        <begin position="284"/>
        <end position="296"/>
    </location>
</feature>
<reference evidence="2" key="1">
    <citation type="submission" date="2020-10" db="EMBL/GenBank/DDBJ databases">
        <authorList>
            <person name="Gilroy R."/>
        </authorList>
    </citation>
    <scope>NUCLEOTIDE SEQUENCE</scope>
    <source>
        <strain evidence="2">17213</strain>
    </source>
</reference>
<sequence>AVQLPPQAAVPEQMVPAAAQPLPNEPHQPQPAVDAALPPEGFQAQAVPQVQTPAPVQLQTPAADLGEAHQPVAEPVAEVQPQLQPKLEGSVRDDYQERIRQQAQQLSAGADAAVNTPAQGLSAAEAAAFENAAADSEGSSAAPEDGVSAAPSAPAPLPEINASMSLEELRRINAAVDAMMRSEAETNTSPLAANFAPASPAAAAKPLLQAEPVQSSVEPSAAVQPLGQQIAAEAPSPLAGNFGTQVSAAAPSALAGNFIQPSPQQMQSQAVMPPQPVLAGNFNQPQQQMQAPAAGPKRACQGRPSLSGNFSQNIQQPQTQQLPDYLQDVPLPEDDLPGMPEQGAEPDFDEAEFEAYAENAAQDMLLAQKPAQAEPLPEVVAVPDTQPQESRAFAAGAPAKSRDRTRGLRPVQELPAGQVLPRFKGLKALSADDFYPTLEGSDHYYQLILKTGLKNGPDLNVLLYSELVHEPDADGVMEICCSLDHHTYVEGTGAAARLEQAFSQVYGRPVKLKLDFMQGIPARAPSSNAARALMEETAKKRKELMRSARLQELCSLLGENLNELPLTIYTPEPPADPKAQGAAGVKKGS</sequence>
<dbReference type="Proteomes" id="UP000823631">
    <property type="component" value="Unassembled WGS sequence"/>
</dbReference>
<comment type="caution">
    <text evidence="2">The sequence shown here is derived from an EMBL/GenBank/DDBJ whole genome shotgun (WGS) entry which is preliminary data.</text>
</comment>
<feature type="region of interest" description="Disordered" evidence="1">
    <location>
        <begin position="569"/>
        <end position="589"/>
    </location>
</feature>
<protein>
    <submittedName>
        <fullName evidence="2">Uncharacterized protein</fullName>
    </submittedName>
</protein>
<dbReference type="EMBL" id="JADINH010000116">
    <property type="protein sequence ID" value="MBO8415833.1"/>
    <property type="molecule type" value="Genomic_DNA"/>
</dbReference>
<feature type="region of interest" description="Disordered" evidence="1">
    <location>
        <begin position="129"/>
        <end position="162"/>
    </location>
</feature>
<feature type="compositionally biased region" description="Polar residues" evidence="1">
    <location>
        <begin position="259"/>
        <end position="270"/>
    </location>
</feature>
<reference evidence="2" key="2">
    <citation type="journal article" date="2021" name="PeerJ">
        <title>Extensive microbial diversity within the chicken gut microbiome revealed by metagenomics and culture.</title>
        <authorList>
            <person name="Gilroy R."/>
            <person name="Ravi A."/>
            <person name="Getino M."/>
            <person name="Pursley I."/>
            <person name="Horton D.L."/>
            <person name="Alikhan N.F."/>
            <person name="Baker D."/>
            <person name="Gharbi K."/>
            <person name="Hall N."/>
            <person name="Watson M."/>
            <person name="Adriaenssens E.M."/>
            <person name="Foster-Nyarko E."/>
            <person name="Jarju S."/>
            <person name="Secka A."/>
            <person name="Antonio M."/>
            <person name="Oren A."/>
            <person name="Chaudhuri R.R."/>
            <person name="La Ragione R."/>
            <person name="Hildebrand F."/>
            <person name="Pallen M.J."/>
        </authorList>
    </citation>
    <scope>NUCLEOTIDE SEQUENCE</scope>
    <source>
        <strain evidence="2">17213</strain>
    </source>
</reference>
<feature type="compositionally biased region" description="Low complexity" evidence="1">
    <location>
        <begin position="43"/>
        <end position="63"/>
    </location>
</feature>
<proteinExistence type="predicted"/>
<evidence type="ECO:0000313" key="3">
    <source>
        <dbReference type="Proteomes" id="UP000823631"/>
    </source>
</evidence>
<feature type="compositionally biased region" description="Basic and acidic residues" evidence="1">
    <location>
        <begin position="89"/>
        <end position="100"/>
    </location>
</feature>
<feature type="region of interest" description="Disordered" evidence="1">
    <location>
        <begin position="1"/>
        <end position="115"/>
    </location>
</feature>
<organism evidence="2 3">
    <name type="scientific">Candidatus Avisuccinivibrio stercorigallinarum</name>
    <dbReference type="NCBI Taxonomy" id="2840704"/>
    <lineage>
        <taxon>Bacteria</taxon>
        <taxon>Pseudomonadati</taxon>
        <taxon>Pseudomonadota</taxon>
        <taxon>Gammaproteobacteria</taxon>
        <taxon>Aeromonadales</taxon>
        <taxon>Succinivibrionaceae</taxon>
        <taxon>Succinivibrionaceae incertae sedis</taxon>
        <taxon>Candidatus Avisuccinivibrio</taxon>
    </lineage>
</organism>
<name>A0A9D9DCC3_9GAMM</name>
<evidence type="ECO:0000313" key="2">
    <source>
        <dbReference type="EMBL" id="MBO8415833.1"/>
    </source>
</evidence>